<dbReference type="Gene3D" id="1.10.10.10">
    <property type="entry name" value="Winged helix-like DNA-binding domain superfamily/Winged helix DNA-binding domain"/>
    <property type="match status" value="1"/>
</dbReference>
<feature type="region of interest" description="Disordered" evidence="1">
    <location>
        <begin position="1"/>
        <end position="49"/>
    </location>
</feature>
<dbReference type="InterPro" id="IPR036388">
    <property type="entry name" value="WH-like_DNA-bd_sf"/>
</dbReference>
<comment type="caution">
    <text evidence="3">The sequence shown here is derived from an EMBL/GenBank/DDBJ whole genome shotgun (WGS) entry which is preliminary data.</text>
</comment>
<gene>
    <name evidence="3" type="ORF">AYI70_g2125</name>
</gene>
<organism evidence="3 4">
    <name type="scientific">Smittium culicis</name>
    <dbReference type="NCBI Taxonomy" id="133412"/>
    <lineage>
        <taxon>Eukaryota</taxon>
        <taxon>Fungi</taxon>
        <taxon>Fungi incertae sedis</taxon>
        <taxon>Zoopagomycota</taxon>
        <taxon>Kickxellomycotina</taxon>
        <taxon>Harpellomycetes</taxon>
        <taxon>Harpellales</taxon>
        <taxon>Legeriomycetaceae</taxon>
        <taxon>Smittium</taxon>
    </lineage>
</organism>
<evidence type="ECO:0000313" key="4">
    <source>
        <dbReference type="Proteomes" id="UP000187283"/>
    </source>
</evidence>
<feature type="region of interest" description="Disordered" evidence="1">
    <location>
        <begin position="467"/>
        <end position="525"/>
    </location>
</feature>
<feature type="compositionally biased region" description="Basic residues" evidence="1">
    <location>
        <begin position="481"/>
        <end position="493"/>
    </location>
</feature>
<dbReference type="EMBL" id="LSSN01000499">
    <property type="protein sequence ID" value="OMJ23654.1"/>
    <property type="molecule type" value="Genomic_DNA"/>
</dbReference>
<protein>
    <submittedName>
        <fullName evidence="3">Histone H2A deubiquitinase MYSM1</fullName>
    </submittedName>
</protein>
<feature type="compositionally biased region" description="Polar residues" evidence="1">
    <location>
        <begin position="467"/>
        <end position="480"/>
    </location>
</feature>
<feature type="compositionally biased region" description="Basic residues" evidence="1">
    <location>
        <begin position="18"/>
        <end position="29"/>
    </location>
</feature>
<name>A0A1R1Y9U0_9FUNG</name>
<reference evidence="3 4" key="1">
    <citation type="submission" date="2017-01" db="EMBL/GenBank/DDBJ databases">
        <authorList>
            <person name="Mah S.A."/>
            <person name="Swanson W.J."/>
            <person name="Moy G.W."/>
            <person name="Vacquier V.D."/>
        </authorList>
    </citation>
    <scope>NUCLEOTIDE SEQUENCE [LARGE SCALE GENOMIC DNA]</scope>
    <source>
        <strain evidence="3 4">GSMNP</strain>
    </source>
</reference>
<dbReference type="SUPFAM" id="SSF46689">
    <property type="entry name" value="Homeodomain-like"/>
    <property type="match status" value="1"/>
</dbReference>
<feature type="region of interest" description="Disordered" evidence="1">
    <location>
        <begin position="86"/>
        <end position="105"/>
    </location>
</feature>
<dbReference type="STRING" id="133412.A0A1R1Y9U0"/>
<keyword evidence="4" id="KW-1185">Reference proteome</keyword>
<feature type="compositionally biased region" description="Polar residues" evidence="1">
    <location>
        <begin position="30"/>
        <end position="49"/>
    </location>
</feature>
<feature type="domain" description="SWIRM" evidence="2">
    <location>
        <begin position="376"/>
        <end position="474"/>
    </location>
</feature>
<evidence type="ECO:0000259" key="2">
    <source>
        <dbReference type="PROSITE" id="PS50934"/>
    </source>
</evidence>
<dbReference type="InterPro" id="IPR007526">
    <property type="entry name" value="SWIRM"/>
</dbReference>
<dbReference type="Pfam" id="PF04433">
    <property type="entry name" value="SWIRM"/>
    <property type="match status" value="1"/>
</dbReference>
<evidence type="ECO:0000313" key="3">
    <source>
        <dbReference type="EMBL" id="OMJ23654.1"/>
    </source>
</evidence>
<feature type="compositionally biased region" description="Low complexity" evidence="1">
    <location>
        <begin position="512"/>
        <end position="525"/>
    </location>
</feature>
<dbReference type="OrthoDB" id="118550at2759"/>
<dbReference type="AlphaFoldDB" id="A0A1R1Y9U0"/>
<feature type="compositionally biased region" description="Polar residues" evidence="1">
    <location>
        <begin position="1"/>
        <end position="16"/>
    </location>
</feature>
<sequence length="525" mass="58337">MAHENTLTKITLTGSYARNKRNRKSRSKNTPKIPSESINIATTQDNNNENIPLKFFTGNLSTSNINTPKINTSNITSIAISSSLEANPSPSTAKFTPIPIKPREPAKLPTIKTLPIKNSNQYPDTPPATKKIKNKKTQAFSNSIKNLLADSPVQYPDSDSYFSSSDDLYTVKDTSFKNYNKVSKSSEGLNIVTNNNNIKNIPPGSQTLNQQAVQNTVSFPSPTTNSLKSSDNALGTKNISIAYMKLCETLNSLDSKFSSRDSNLEIENDNLVTLEELSLAKDIETTAVSNQKKTNNVQNLSQDKTQKNTQILDTSNKITPNAVEKNSSISFNELNKTSSTRKSAHSYKNLNPLPSINTLEKITNSNSKLNNSNSALDYPPNQFTIDRNTIQDFEKKANPEFFSKSLSNTPERYIKIRNYILNKWDEFKPYYLNKFNSRNGLTGCGDVNIISRIHTWLEKIKAINSGQIVNNPHPNSSAAKSRSRHLSPSSKRRISADLTSDYTESPIKYPKNNSTSNTSAPNSTE</sequence>
<dbReference type="PROSITE" id="PS50934">
    <property type="entry name" value="SWIRM"/>
    <property type="match status" value="1"/>
</dbReference>
<dbReference type="InterPro" id="IPR009057">
    <property type="entry name" value="Homeodomain-like_sf"/>
</dbReference>
<evidence type="ECO:0000256" key="1">
    <source>
        <dbReference type="SAM" id="MobiDB-lite"/>
    </source>
</evidence>
<dbReference type="GO" id="GO:0010468">
    <property type="term" value="P:regulation of gene expression"/>
    <property type="evidence" value="ECO:0007669"/>
    <property type="project" value="UniProtKB-ARBA"/>
</dbReference>
<accession>A0A1R1Y9U0</accession>
<dbReference type="Proteomes" id="UP000187283">
    <property type="component" value="Unassembled WGS sequence"/>
</dbReference>
<proteinExistence type="predicted"/>